<keyword evidence="8" id="KW-0406">Ion transport</keyword>
<comment type="similarity">
    <text evidence="2">Belongs to the ATPase A chain family.</text>
</comment>
<feature type="transmembrane region" description="Helical" evidence="12">
    <location>
        <begin position="110"/>
        <end position="132"/>
    </location>
</feature>
<feature type="transmembrane region" description="Helical" evidence="12">
    <location>
        <begin position="144"/>
        <end position="163"/>
    </location>
</feature>
<dbReference type="PROSITE" id="PS00449">
    <property type="entry name" value="ATPASE_A"/>
    <property type="match status" value="1"/>
</dbReference>
<dbReference type="AlphaFoldDB" id="W8VY35"/>
<dbReference type="InterPro" id="IPR035908">
    <property type="entry name" value="F0_ATP_A_sf"/>
</dbReference>
<gene>
    <name evidence="13" type="primary">atp6</name>
</gene>
<evidence type="ECO:0000256" key="4">
    <source>
        <dbReference type="ARBA" id="ARBA00022547"/>
    </source>
</evidence>
<geneLocation type="mitochondrion" evidence="13"/>
<feature type="transmembrane region" description="Helical" evidence="12">
    <location>
        <begin position="17"/>
        <end position="40"/>
    </location>
</feature>
<dbReference type="GO" id="GO:0045259">
    <property type="term" value="C:proton-transporting ATP synthase complex"/>
    <property type="evidence" value="ECO:0007669"/>
    <property type="project" value="UniProtKB-KW"/>
</dbReference>
<dbReference type="PANTHER" id="PTHR11410:SF0">
    <property type="entry name" value="ATP SYNTHASE SUBUNIT A"/>
    <property type="match status" value="1"/>
</dbReference>
<evidence type="ECO:0000256" key="12">
    <source>
        <dbReference type="SAM" id="Phobius"/>
    </source>
</evidence>
<dbReference type="Pfam" id="PF00119">
    <property type="entry name" value="ATP-synt_A"/>
    <property type="match status" value="1"/>
</dbReference>
<keyword evidence="7 12" id="KW-1133">Transmembrane helix</keyword>
<keyword evidence="6" id="KW-0375">Hydrogen ion transport</keyword>
<dbReference type="GO" id="GO:0046933">
    <property type="term" value="F:proton-transporting ATP synthase activity, rotational mechanism"/>
    <property type="evidence" value="ECO:0007669"/>
    <property type="project" value="TreeGrafter"/>
</dbReference>
<feature type="transmembrane region" description="Helical" evidence="12">
    <location>
        <begin position="169"/>
        <end position="187"/>
    </location>
</feature>
<keyword evidence="4" id="KW-0138">CF(0)</keyword>
<keyword evidence="13" id="KW-0496">Mitochondrion</keyword>
<evidence type="ECO:0000256" key="3">
    <source>
        <dbReference type="ARBA" id="ARBA00022448"/>
    </source>
</evidence>
<reference evidence="13" key="1">
    <citation type="journal article" date="2014" name="Genome Biol. Evol.">
        <title>Gene Content Evolution in Discobid Mitochondria Deduced from the Phylogenetic Position and Complete Mitochondrial Genome of Tsukubamonas globosa.</title>
        <authorList>
            <person name="Kamikawa R."/>
            <person name="Kolisko M."/>
            <person name="Nishimura Y."/>
            <person name="Yabuki A."/>
            <person name="Brown M.W."/>
            <person name="Ishikawa S.A."/>
            <person name="Ishida K."/>
            <person name="Roger A.J."/>
            <person name="Hashimoto T."/>
            <person name="Inagaki Y."/>
        </authorList>
    </citation>
    <scope>NUCLEOTIDE SEQUENCE</scope>
</reference>
<name>W8VY35_9EUKA</name>
<dbReference type="HAMAP" id="MF_01393">
    <property type="entry name" value="ATP_synth_a_bact"/>
    <property type="match status" value="1"/>
</dbReference>
<feature type="transmembrane region" description="Helical" evidence="12">
    <location>
        <begin position="194"/>
        <end position="215"/>
    </location>
</feature>
<dbReference type="InterPro" id="IPR045083">
    <property type="entry name" value="ATP_synth_F0_asu_bact/mt"/>
</dbReference>
<evidence type="ECO:0000256" key="2">
    <source>
        <dbReference type="ARBA" id="ARBA00006810"/>
    </source>
</evidence>
<dbReference type="RefSeq" id="YP_009004130.1">
    <property type="nucleotide sequence ID" value="NC_023545.1"/>
</dbReference>
<dbReference type="GO" id="GO:0005743">
    <property type="term" value="C:mitochondrial inner membrane"/>
    <property type="evidence" value="ECO:0007669"/>
    <property type="project" value="UniProtKB-SubCell"/>
</dbReference>
<protein>
    <recommendedName>
        <fullName evidence="11">ATP synthase subunit a</fullName>
    </recommendedName>
</protein>
<dbReference type="CDD" id="cd00310">
    <property type="entry name" value="ATP-synt_Fo_a_6"/>
    <property type="match status" value="1"/>
</dbReference>
<dbReference type="NCBIfam" id="TIGR01131">
    <property type="entry name" value="ATP_synt_6_or_A"/>
    <property type="match status" value="1"/>
</dbReference>
<evidence type="ECO:0000256" key="8">
    <source>
        <dbReference type="ARBA" id="ARBA00023065"/>
    </source>
</evidence>
<dbReference type="Gene3D" id="1.20.120.220">
    <property type="entry name" value="ATP synthase, F0 complex, subunit A"/>
    <property type="match status" value="1"/>
</dbReference>
<comment type="subcellular location">
    <subcellularLocation>
        <location evidence="1">Membrane</location>
        <topology evidence="1">Multi-pass membrane protein</topology>
    </subcellularLocation>
    <subcellularLocation>
        <location evidence="11">Mitochondrion inner membrane</location>
        <topology evidence="11">Multi-pass membrane protein</topology>
    </subcellularLocation>
</comment>
<evidence type="ECO:0000256" key="7">
    <source>
        <dbReference type="ARBA" id="ARBA00022989"/>
    </source>
</evidence>
<dbReference type="EMBL" id="AB854048">
    <property type="protein sequence ID" value="BAO51972.1"/>
    <property type="molecule type" value="Genomic_DNA"/>
</dbReference>
<accession>W8VY35</accession>
<evidence type="ECO:0000256" key="1">
    <source>
        <dbReference type="ARBA" id="ARBA00004141"/>
    </source>
</evidence>
<evidence type="ECO:0000256" key="9">
    <source>
        <dbReference type="ARBA" id="ARBA00023136"/>
    </source>
</evidence>
<evidence type="ECO:0000256" key="6">
    <source>
        <dbReference type="ARBA" id="ARBA00022781"/>
    </source>
</evidence>
<keyword evidence="10" id="KW-0066">ATP synthesis</keyword>
<dbReference type="PANTHER" id="PTHR11410">
    <property type="entry name" value="ATP SYNTHASE SUBUNIT A"/>
    <property type="match status" value="1"/>
</dbReference>
<evidence type="ECO:0000256" key="11">
    <source>
        <dbReference type="RuleBase" id="RU004450"/>
    </source>
</evidence>
<evidence type="ECO:0000256" key="5">
    <source>
        <dbReference type="ARBA" id="ARBA00022692"/>
    </source>
</evidence>
<evidence type="ECO:0000256" key="10">
    <source>
        <dbReference type="ARBA" id="ARBA00023310"/>
    </source>
</evidence>
<keyword evidence="3" id="KW-0813">Transport</keyword>
<dbReference type="InterPro" id="IPR000568">
    <property type="entry name" value="ATP_synth_F0_asu"/>
</dbReference>
<dbReference type="InterPro" id="IPR023011">
    <property type="entry name" value="ATP_synth_F0_asu_AS"/>
</dbReference>
<keyword evidence="9 12" id="KW-0472">Membrane</keyword>
<dbReference type="PRINTS" id="PR00123">
    <property type="entry name" value="ATPASEA"/>
</dbReference>
<evidence type="ECO:0000313" key="13">
    <source>
        <dbReference type="EMBL" id="BAO51972.1"/>
    </source>
</evidence>
<organism evidence="13">
    <name type="scientific">Tsukubamonas globosa</name>
    <dbReference type="NCBI Taxonomy" id="875863"/>
    <lineage>
        <taxon>Eukaryota</taxon>
        <taxon>Discoba</taxon>
        <taxon>Tsukubamonadida</taxon>
        <taxon>Tsukubamonadidae</taxon>
        <taxon>Tsukubamonas</taxon>
    </lineage>
</organism>
<proteinExistence type="inferred from homology"/>
<dbReference type="SUPFAM" id="SSF81336">
    <property type="entry name" value="F1F0 ATP synthase subunit A"/>
    <property type="match status" value="1"/>
</dbReference>
<keyword evidence="5 12" id="KW-0812">Transmembrane</keyword>
<dbReference type="GeneID" id="18490772"/>
<feature type="transmembrane region" description="Helical" evidence="12">
    <location>
        <begin position="221"/>
        <end position="242"/>
    </location>
</feature>
<sequence>MHLSVFEQFELVHLFDFLFISVSRHSVYMILFFLLVTWLYKNIKANWTLFPSNWQSFLEMVYEFLYGLIKEQSGKQGVVYFVLVADLFIFIAMLNILGMFPFGYTATSHIATTGGLALSIFIGIQVIGITIQKERFLELFLPKGAPVWLLPLIPVIEFISYLFRVFSLAVRLISNMISGHLLIHIFAGFSWKLLINGGVLLLLFPIAFGIVFFLTGLEMGIALLQAYVFTLLVCIYLVDVLYGHAD</sequence>
<feature type="transmembrane region" description="Helical" evidence="12">
    <location>
        <begin position="78"/>
        <end position="104"/>
    </location>
</feature>